<dbReference type="InterPro" id="IPR035985">
    <property type="entry name" value="Ubiquitin-activating_enz"/>
</dbReference>
<dbReference type="PANTHER" id="PTHR43267">
    <property type="entry name" value="TRNA THREONYLCARBAMOYLADENOSINE DEHYDRATASE"/>
    <property type="match status" value="1"/>
</dbReference>
<dbReference type="InterPro" id="IPR045886">
    <property type="entry name" value="ThiF/MoeB/HesA"/>
</dbReference>
<evidence type="ECO:0000313" key="2">
    <source>
        <dbReference type="EMBL" id="NML24969.1"/>
    </source>
</evidence>
<dbReference type="PANTHER" id="PTHR43267:SF1">
    <property type="entry name" value="TRNA THREONYLCARBAMOYLADENOSINE DEHYDRATASE"/>
    <property type="match status" value="1"/>
</dbReference>
<dbReference type="InterPro" id="IPR000594">
    <property type="entry name" value="ThiF_NAD_FAD-bd"/>
</dbReference>
<dbReference type="CDD" id="cd00755">
    <property type="entry name" value="YgdL_like"/>
    <property type="match status" value="1"/>
</dbReference>
<keyword evidence="3" id="KW-1185">Reference proteome</keyword>
<accession>A0A848G1F7</accession>
<dbReference type="EMBL" id="JABBGA010000002">
    <property type="protein sequence ID" value="NML24969.1"/>
    <property type="molecule type" value="Genomic_DNA"/>
</dbReference>
<feature type="domain" description="THIF-type NAD/FAD binding fold" evidence="1">
    <location>
        <begin position="20"/>
        <end position="263"/>
    </location>
</feature>
<gene>
    <name evidence="2" type="ORF">HHL15_04410</name>
</gene>
<dbReference type="Proteomes" id="UP000580043">
    <property type="component" value="Unassembled WGS sequence"/>
</dbReference>
<organism evidence="2 3">
    <name type="scientific">Zoogloea dura</name>
    <dbReference type="NCBI Taxonomy" id="2728840"/>
    <lineage>
        <taxon>Bacteria</taxon>
        <taxon>Pseudomonadati</taxon>
        <taxon>Pseudomonadota</taxon>
        <taxon>Betaproteobacteria</taxon>
        <taxon>Rhodocyclales</taxon>
        <taxon>Zoogloeaceae</taxon>
        <taxon>Zoogloea</taxon>
    </lineage>
</organism>
<evidence type="ECO:0000313" key="3">
    <source>
        <dbReference type="Proteomes" id="UP000580043"/>
    </source>
</evidence>
<sequence length="267" mass="27593">MDSAALNTPDDARRFGGIARLYGDAGRARLAAAHVCVVGIGGVGSWAVEALARSGVGRLTLIDLDHVAESNINRQIHATEATLGQAKVEAMRERIAGYNPACQVAVVDDFVTVDNAAVLLGGGFDCVIDAIDAVRVKVAMIAFCRDAGVSVVTCGAAGGQIDPTRILVDDLSRTIQDPLLAKVRGQLRKGHGFPRDPKRKFGVEAVFSTEPLRYPAPDAACEVQPAGQANSGPAGLNCAGFGSVVTVTACVGMFAAARVLNALAAAR</sequence>
<dbReference type="GO" id="GO:0061503">
    <property type="term" value="F:tRNA threonylcarbamoyladenosine dehydratase"/>
    <property type="evidence" value="ECO:0007669"/>
    <property type="project" value="TreeGrafter"/>
</dbReference>
<dbReference type="Gene3D" id="3.40.50.720">
    <property type="entry name" value="NAD(P)-binding Rossmann-like Domain"/>
    <property type="match status" value="1"/>
</dbReference>
<evidence type="ECO:0000259" key="1">
    <source>
        <dbReference type="Pfam" id="PF00899"/>
    </source>
</evidence>
<reference evidence="2 3" key="1">
    <citation type="submission" date="2020-04" db="EMBL/GenBank/DDBJ databases">
        <title>Zoogloea sp. G-4-1-14 isolated from soil.</title>
        <authorList>
            <person name="Dahal R.H."/>
        </authorList>
    </citation>
    <scope>NUCLEOTIDE SEQUENCE [LARGE SCALE GENOMIC DNA]</scope>
    <source>
        <strain evidence="2 3">G-4-1-14</strain>
    </source>
</reference>
<dbReference type="SUPFAM" id="SSF69572">
    <property type="entry name" value="Activating enzymes of the ubiquitin-like proteins"/>
    <property type="match status" value="1"/>
</dbReference>
<name>A0A848G1F7_9RHOO</name>
<dbReference type="RefSeq" id="WP_169144605.1">
    <property type="nucleotide sequence ID" value="NZ_JABBGA010000002.1"/>
</dbReference>
<proteinExistence type="predicted"/>
<dbReference type="GO" id="GO:0008641">
    <property type="term" value="F:ubiquitin-like modifier activating enzyme activity"/>
    <property type="evidence" value="ECO:0007669"/>
    <property type="project" value="InterPro"/>
</dbReference>
<dbReference type="GO" id="GO:0061504">
    <property type="term" value="P:cyclic threonylcarbamoyladenosine biosynthetic process"/>
    <property type="evidence" value="ECO:0007669"/>
    <property type="project" value="TreeGrafter"/>
</dbReference>
<comment type="caution">
    <text evidence="2">The sequence shown here is derived from an EMBL/GenBank/DDBJ whole genome shotgun (WGS) entry which is preliminary data.</text>
</comment>
<dbReference type="AlphaFoldDB" id="A0A848G1F7"/>
<dbReference type="Pfam" id="PF00899">
    <property type="entry name" value="ThiF"/>
    <property type="match status" value="1"/>
</dbReference>
<protein>
    <submittedName>
        <fullName evidence="2">tRNA threonylcarbamoyladenosine dehydratase</fullName>
    </submittedName>
</protein>